<dbReference type="AlphaFoldDB" id="A0A067T171"/>
<feature type="region of interest" description="Disordered" evidence="1">
    <location>
        <begin position="63"/>
        <end position="108"/>
    </location>
</feature>
<dbReference type="EMBL" id="KL142379">
    <property type="protein sequence ID" value="KDR76052.1"/>
    <property type="molecule type" value="Genomic_DNA"/>
</dbReference>
<dbReference type="HOGENOM" id="CLU_1740631_0_0_1"/>
<feature type="compositionally biased region" description="Polar residues" evidence="1">
    <location>
        <begin position="76"/>
        <end position="85"/>
    </location>
</feature>
<dbReference type="OrthoDB" id="286814at2759"/>
<dbReference type="Proteomes" id="UP000027222">
    <property type="component" value="Unassembled WGS sequence"/>
</dbReference>
<accession>A0A067T171</accession>
<proteinExistence type="predicted"/>
<protein>
    <submittedName>
        <fullName evidence="2">Uncharacterized protein</fullName>
    </submittedName>
</protein>
<gene>
    <name evidence="2" type="ORF">GALMADRAFT_139808</name>
</gene>
<reference evidence="3" key="1">
    <citation type="journal article" date="2014" name="Proc. Natl. Acad. Sci. U.S.A.">
        <title>Extensive sampling of basidiomycete genomes demonstrates inadequacy of the white-rot/brown-rot paradigm for wood decay fungi.</title>
        <authorList>
            <person name="Riley R."/>
            <person name="Salamov A.A."/>
            <person name="Brown D.W."/>
            <person name="Nagy L.G."/>
            <person name="Floudas D."/>
            <person name="Held B.W."/>
            <person name="Levasseur A."/>
            <person name="Lombard V."/>
            <person name="Morin E."/>
            <person name="Otillar R."/>
            <person name="Lindquist E.A."/>
            <person name="Sun H."/>
            <person name="LaButti K.M."/>
            <person name="Schmutz J."/>
            <person name="Jabbour D."/>
            <person name="Luo H."/>
            <person name="Baker S.E."/>
            <person name="Pisabarro A.G."/>
            <person name="Walton J.D."/>
            <person name="Blanchette R.A."/>
            <person name="Henrissat B."/>
            <person name="Martin F."/>
            <person name="Cullen D."/>
            <person name="Hibbett D.S."/>
            <person name="Grigoriev I.V."/>
        </authorList>
    </citation>
    <scope>NUCLEOTIDE SEQUENCE [LARGE SCALE GENOMIC DNA]</scope>
    <source>
        <strain evidence="3">CBS 339.88</strain>
    </source>
</reference>
<organism evidence="2 3">
    <name type="scientific">Galerina marginata (strain CBS 339.88)</name>
    <dbReference type="NCBI Taxonomy" id="685588"/>
    <lineage>
        <taxon>Eukaryota</taxon>
        <taxon>Fungi</taxon>
        <taxon>Dikarya</taxon>
        <taxon>Basidiomycota</taxon>
        <taxon>Agaricomycotina</taxon>
        <taxon>Agaricomycetes</taxon>
        <taxon>Agaricomycetidae</taxon>
        <taxon>Agaricales</taxon>
        <taxon>Agaricineae</taxon>
        <taxon>Strophariaceae</taxon>
        <taxon>Galerina</taxon>
    </lineage>
</organism>
<feature type="compositionally biased region" description="Low complexity" evidence="1">
    <location>
        <begin position="94"/>
        <end position="108"/>
    </location>
</feature>
<keyword evidence="3" id="KW-1185">Reference proteome</keyword>
<sequence length="150" mass="16643">MEAHVYRLCLEWARLWADDGGEDKDEVPAEPEEFAKAKLIHLGGPWQSVPVIAVEIDQDQDMQIAFNDPKLEQESPMDSTSSTYAPSPETPDLTYSPSSTESSSGDSTIQMSTLEANMFPLANASQLWLEQVDRTRFPLRSCQVSVSGSF</sequence>
<evidence type="ECO:0000313" key="2">
    <source>
        <dbReference type="EMBL" id="KDR76052.1"/>
    </source>
</evidence>
<name>A0A067T171_GALM3</name>
<evidence type="ECO:0000313" key="3">
    <source>
        <dbReference type="Proteomes" id="UP000027222"/>
    </source>
</evidence>
<evidence type="ECO:0000256" key="1">
    <source>
        <dbReference type="SAM" id="MobiDB-lite"/>
    </source>
</evidence>